<dbReference type="AlphaFoldDB" id="A0AAD6ZLS0"/>
<evidence type="ECO:0000256" key="1">
    <source>
        <dbReference type="SAM" id="MobiDB-lite"/>
    </source>
</evidence>
<dbReference type="Pfam" id="PF18718">
    <property type="entry name" value="CxC5"/>
    <property type="match status" value="1"/>
</dbReference>
<dbReference type="Proteomes" id="UP001218218">
    <property type="component" value="Unassembled WGS sequence"/>
</dbReference>
<keyword evidence="5" id="KW-1185">Reference proteome</keyword>
<dbReference type="Pfam" id="PF18721">
    <property type="entry name" value="CxC6"/>
    <property type="match status" value="1"/>
</dbReference>
<comment type="caution">
    <text evidence="4">The sequence shown here is derived from an EMBL/GenBank/DDBJ whole genome shotgun (WGS) entry which is preliminary data.</text>
</comment>
<dbReference type="InterPro" id="IPR041539">
    <property type="entry name" value="CxC5"/>
</dbReference>
<feature type="domain" description="CxC6 like cysteine cluster associated with KDZ" evidence="3">
    <location>
        <begin position="347"/>
        <end position="410"/>
    </location>
</feature>
<evidence type="ECO:0000313" key="4">
    <source>
        <dbReference type="EMBL" id="KAJ7328424.1"/>
    </source>
</evidence>
<evidence type="ECO:0008006" key="6">
    <source>
        <dbReference type="Google" id="ProtNLM"/>
    </source>
</evidence>
<dbReference type="EMBL" id="JARIHO010000039">
    <property type="protein sequence ID" value="KAJ7328424.1"/>
    <property type="molecule type" value="Genomic_DNA"/>
</dbReference>
<proteinExistence type="predicted"/>
<feature type="domain" description="CxC5 like cysteine cluster associated with KDZ" evidence="2">
    <location>
        <begin position="118"/>
        <end position="246"/>
    </location>
</feature>
<evidence type="ECO:0000259" key="2">
    <source>
        <dbReference type="Pfam" id="PF18718"/>
    </source>
</evidence>
<organism evidence="4 5">
    <name type="scientific">Mycena albidolilacea</name>
    <dbReference type="NCBI Taxonomy" id="1033008"/>
    <lineage>
        <taxon>Eukaryota</taxon>
        <taxon>Fungi</taxon>
        <taxon>Dikarya</taxon>
        <taxon>Basidiomycota</taxon>
        <taxon>Agaricomycotina</taxon>
        <taxon>Agaricomycetes</taxon>
        <taxon>Agaricomycetidae</taxon>
        <taxon>Agaricales</taxon>
        <taxon>Marasmiineae</taxon>
        <taxon>Mycenaceae</taxon>
        <taxon>Mycena</taxon>
    </lineage>
</organism>
<reference evidence="4" key="1">
    <citation type="submission" date="2023-03" db="EMBL/GenBank/DDBJ databases">
        <title>Massive genome expansion in bonnet fungi (Mycena s.s.) driven by repeated elements and novel gene families across ecological guilds.</title>
        <authorList>
            <consortium name="Lawrence Berkeley National Laboratory"/>
            <person name="Harder C.B."/>
            <person name="Miyauchi S."/>
            <person name="Viragh M."/>
            <person name="Kuo A."/>
            <person name="Thoen E."/>
            <person name="Andreopoulos B."/>
            <person name="Lu D."/>
            <person name="Skrede I."/>
            <person name="Drula E."/>
            <person name="Henrissat B."/>
            <person name="Morin E."/>
            <person name="Kohler A."/>
            <person name="Barry K."/>
            <person name="LaButti K."/>
            <person name="Morin E."/>
            <person name="Salamov A."/>
            <person name="Lipzen A."/>
            <person name="Mereny Z."/>
            <person name="Hegedus B."/>
            <person name="Baldrian P."/>
            <person name="Stursova M."/>
            <person name="Weitz H."/>
            <person name="Taylor A."/>
            <person name="Grigoriev I.V."/>
            <person name="Nagy L.G."/>
            <person name="Martin F."/>
            <person name="Kauserud H."/>
        </authorList>
    </citation>
    <scope>NUCLEOTIDE SEQUENCE</scope>
    <source>
        <strain evidence="4">CBHHK002</strain>
    </source>
</reference>
<protein>
    <recommendedName>
        <fullName evidence="6">CxC5 like cysteine cluster associated with KDZ domain-containing protein</fullName>
    </recommendedName>
</protein>
<dbReference type="InterPro" id="IPR040898">
    <property type="entry name" value="CxC6"/>
</dbReference>
<sequence>MDFLRICDALRLYPEVADTFAHADVVQYIELIALLKPTPALAYLQPSHQPSRPPPTLPANVHEFLKACFGVADETAKLAWAIFGDLAWAFEPSSDDLKAYRIKHVKLLLQYGIDNQIGVYSLSPPTWVCLDPGCCRPLHSDPAVLRARELGEPKNHRITIFTLELGAMPGYSTSLYCRNCHTRYYPNYYVHESATMRTYYLHPGVPEFIQSAEHFYTGTDLCELFSNMMVTAWTSATNCARIYNTSISKDTLQPYLPSNWLSFEMDVEDVLNSFFLNALLLDHQERRHPLELRHDAPSSTERLCPALEARNIRMAGPGQEEWNHVCSLCCYMYEDSDGRWLYLRSTVTDGLTMGHYCCSIADCQNRLRSVKDLFCFEHQPLKNQCSVITCSAAVQTGFRTCRLPEHRNMELYHYQRGKAMFQLRDRLQRAKGFAPSSSFPAPSPDTSNATSSRLPPLRKETEATGADLLPMPDGPATSTAHSDDNDDDDEIEFACEGKSTEGNRVLRARFGRRRTHNEQLCVFSCGVVAGRATFFGSEAPNGVREFWMKLFPTQASLPGVLWHDNNCSIVKMLRNDTDDYLRTYFDNVALPVDVFHFKSKHKEGDIDCGANCNPYIWPELRTEDGKWRFNSSAAEQTNAWFGGFLAIVREMPVERFNFFLDEMIKRRNQILVRDLRKRGKAPGNIPREILLTDDEDSEMDIT</sequence>
<feature type="region of interest" description="Disordered" evidence="1">
    <location>
        <begin position="433"/>
        <end position="490"/>
    </location>
</feature>
<evidence type="ECO:0000259" key="3">
    <source>
        <dbReference type="Pfam" id="PF18721"/>
    </source>
</evidence>
<name>A0AAD6ZLS0_9AGAR</name>
<evidence type="ECO:0000313" key="5">
    <source>
        <dbReference type="Proteomes" id="UP001218218"/>
    </source>
</evidence>
<gene>
    <name evidence="4" type="ORF">DFH08DRAFT_786663</name>
</gene>
<accession>A0AAD6ZLS0</accession>